<keyword evidence="1" id="KW-1133">Transmembrane helix</keyword>
<feature type="transmembrane region" description="Helical" evidence="1">
    <location>
        <begin position="213"/>
        <end position="231"/>
    </location>
</feature>
<feature type="transmembrane region" description="Helical" evidence="1">
    <location>
        <begin position="401"/>
        <end position="420"/>
    </location>
</feature>
<protein>
    <recommendedName>
        <fullName evidence="4">O-antigen ligase like membrane protein</fullName>
    </recommendedName>
</protein>
<name>A0A841PNU9_9BACL</name>
<feature type="transmembrane region" description="Helical" evidence="1">
    <location>
        <begin position="426"/>
        <end position="443"/>
    </location>
</feature>
<evidence type="ECO:0008006" key="4">
    <source>
        <dbReference type="Google" id="ProtNLM"/>
    </source>
</evidence>
<keyword evidence="1" id="KW-0812">Transmembrane</keyword>
<dbReference type="Proteomes" id="UP000568839">
    <property type="component" value="Unassembled WGS sequence"/>
</dbReference>
<evidence type="ECO:0000313" key="3">
    <source>
        <dbReference type="Proteomes" id="UP000568839"/>
    </source>
</evidence>
<feature type="transmembrane region" description="Helical" evidence="1">
    <location>
        <begin position="60"/>
        <end position="80"/>
    </location>
</feature>
<feature type="transmembrane region" description="Helical" evidence="1">
    <location>
        <begin position="366"/>
        <end position="389"/>
    </location>
</feature>
<comment type="caution">
    <text evidence="2">The sequence shown here is derived from an EMBL/GenBank/DDBJ whole genome shotgun (WGS) entry which is preliminary data.</text>
</comment>
<organism evidence="2 3">
    <name type="scientific">Geomicrobium halophilum</name>
    <dbReference type="NCBI Taxonomy" id="549000"/>
    <lineage>
        <taxon>Bacteria</taxon>
        <taxon>Bacillati</taxon>
        <taxon>Bacillota</taxon>
        <taxon>Bacilli</taxon>
        <taxon>Bacillales</taxon>
        <taxon>Geomicrobium</taxon>
    </lineage>
</organism>
<feature type="transmembrane region" description="Helical" evidence="1">
    <location>
        <begin position="34"/>
        <end position="53"/>
    </location>
</feature>
<feature type="transmembrane region" description="Helical" evidence="1">
    <location>
        <begin position="123"/>
        <end position="141"/>
    </location>
</feature>
<accession>A0A841PNU9</accession>
<feature type="transmembrane region" description="Helical" evidence="1">
    <location>
        <begin position="161"/>
        <end position="185"/>
    </location>
</feature>
<evidence type="ECO:0000256" key="1">
    <source>
        <dbReference type="SAM" id="Phobius"/>
    </source>
</evidence>
<sequence length="448" mass="49812">MHRLQKPIEIILIISLLSQPVLDVLTYFGFPVSTAIRVSLMVVGLLYIICYQGKFKKISIIYFLVLGIYIFVHFINNLIVKDPMAIETELTYIFKTIYFIVMLFVYVKLFYTLTLRKFFRKGIFAIVFINMVFIGIVMIIAEITGTGAGTYHTPAREGHTGWFFSGNELSAILAMGFILSIMFFLQMNRILKGILIVPLSLIIWSMLNIGTKVAFGGVLVALGVGIVAGLVEMIKERKFVSTTILTAMLAGVIAVLPLMPIGNNVNVTVSNTVPDQEEQLVTSAAQYSVNAEKSIEQEQKGEEETQMQEYIPAQSILLSGREEFLYNTYTNYLDAPLTQQLFGMGKAGNYSTIVGMNLVEMDFIDWFFNYGLIGFLILCFPLLFFGGYALKKIIIFKSMSVPLMIVSTAVMVGLGTAFIAGHVLSSPASAIYLVVSLALLIRFSDKGL</sequence>
<dbReference type="RefSeq" id="WP_184404482.1">
    <property type="nucleotide sequence ID" value="NZ_JACHHJ010000003.1"/>
</dbReference>
<dbReference type="InterPro" id="IPR049504">
    <property type="entry name" value="O-antigen_lig"/>
</dbReference>
<reference evidence="2 3" key="1">
    <citation type="submission" date="2020-08" db="EMBL/GenBank/DDBJ databases">
        <title>Genomic Encyclopedia of Type Strains, Phase IV (KMG-IV): sequencing the most valuable type-strain genomes for metagenomic binning, comparative biology and taxonomic classification.</title>
        <authorList>
            <person name="Goeker M."/>
        </authorList>
    </citation>
    <scope>NUCLEOTIDE SEQUENCE [LARGE SCALE GENOMIC DNA]</scope>
    <source>
        <strain evidence="2 3">DSM 21769</strain>
    </source>
</reference>
<dbReference type="AlphaFoldDB" id="A0A841PNU9"/>
<keyword evidence="3" id="KW-1185">Reference proteome</keyword>
<feature type="transmembrane region" description="Helical" evidence="1">
    <location>
        <begin position="190"/>
        <end position="207"/>
    </location>
</feature>
<feature type="transmembrane region" description="Helical" evidence="1">
    <location>
        <begin position="92"/>
        <end position="111"/>
    </location>
</feature>
<feature type="transmembrane region" description="Helical" evidence="1">
    <location>
        <begin position="7"/>
        <end position="28"/>
    </location>
</feature>
<evidence type="ECO:0000313" key="2">
    <source>
        <dbReference type="EMBL" id="MBB6450429.1"/>
    </source>
</evidence>
<keyword evidence="1" id="KW-0472">Membrane</keyword>
<dbReference type="Pfam" id="PF13425">
    <property type="entry name" value="O-antigen_lig"/>
    <property type="match status" value="1"/>
</dbReference>
<gene>
    <name evidence="2" type="ORF">HNR44_002412</name>
</gene>
<proteinExistence type="predicted"/>
<dbReference type="EMBL" id="JACHHJ010000003">
    <property type="protein sequence ID" value="MBB6450429.1"/>
    <property type="molecule type" value="Genomic_DNA"/>
</dbReference>
<feature type="transmembrane region" description="Helical" evidence="1">
    <location>
        <begin position="243"/>
        <end position="262"/>
    </location>
</feature>